<dbReference type="RefSeq" id="WP_279611963.1">
    <property type="nucleotide sequence ID" value="NZ_AP025564.1"/>
</dbReference>
<dbReference type="PROSITE" id="PS00622">
    <property type="entry name" value="HTH_LUXR_1"/>
    <property type="match status" value="1"/>
</dbReference>
<protein>
    <recommendedName>
        <fullName evidence="5">HTH luxR-type domain-containing protein</fullName>
    </recommendedName>
</protein>
<feature type="transmembrane region" description="Helical" evidence="4">
    <location>
        <begin position="354"/>
        <end position="373"/>
    </location>
</feature>
<dbReference type="Gene3D" id="1.10.10.10">
    <property type="entry name" value="Winged helix-like DNA-binding domain superfamily/Winged helix DNA-binding domain"/>
    <property type="match status" value="1"/>
</dbReference>
<keyword evidence="4" id="KW-0812">Transmembrane</keyword>
<keyword evidence="7" id="KW-1185">Reference proteome</keyword>
<feature type="transmembrane region" description="Helical" evidence="4">
    <location>
        <begin position="328"/>
        <end position="348"/>
    </location>
</feature>
<feature type="transmembrane region" description="Helical" evidence="4">
    <location>
        <begin position="44"/>
        <end position="69"/>
    </location>
</feature>
<evidence type="ECO:0000256" key="1">
    <source>
        <dbReference type="ARBA" id="ARBA00023015"/>
    </source>
</evidence>
<evidence type="ECO:0000313" key="6">
    <source>
        <dbReference type="EMBL" id="BDE96030.1"/>
    </source>
</evidence>
<feature type="transmembrane region" description="Helical" evidence="4">
    <location>
        <begin position="288"/>
        <end position="308"/>
    </location>
</feature>
<keyword evidence="2" id="KW-0238">DNA-binding</keyword>
<dbReference type="InterPro" id="IPR036388">
    <property type="entry name" value="WH-like_DNA-bd_sf"/>
</dbReference>
<feature type="transmembrane region" description="Helical" evidence="4">
    <location>
        <begin position="263"/>
        <end position="282"/>
    </location>
</feature>
<sequence>MEIHKLLISGNALLYIFGLASFYAWNLIDIYAQPIAVSTIGAGWSLWGSTVVSSVCNTAGYVAIALLLFRARRFKVIALAAAFIAGISGIAVYALSMGLPEYGEAFFFGYRGISRICAACVIVVWGSKFSSLGSVRITVFTLASFLIACVAYLAVDATEGFLRVALISLLLPASMVLLFRVQRSSAPKATDLEHPRSFISTTWRVLLVFYMFGVVTWIVILNSQARLGYGEPMGSIVAMASFAVVFVLLVVSLVLGSTFSLSYIYKLVLPMVMAGVALIIVFSFERSIGPAFVSTGFTCFDLFCFVMIADAANKTKANPIRVFGWCRAIESSLPLLSIGIIFIAQNVFGVEENTLIYLFAIACIVVMSASVILEKNGIFERAHLNPSIEYPRAEVIVFARQCEKAIDVYALSAREAEVLSLLVRGRSVPHIAERLYIARSTVKTHITRIYQKIGVESRQEMIDAIESLDVSVVDAGEDIESRVD</sequence>
<feature type="domain" description="HTH luxR-type" evidence="5">
    <location>
        <begin position="404"/>
        <end position="469"/>
    </location>
</feature>
<keyword evidence="3" id="KW-0804">Transcription</keyword>
<dbReference type="Proteomes" id="UP001320544">
    <property type="component" value="Chromosome"/>
</dbReference>
<keyword evidence="4" id="KW-1133">Transmembrane helix</keyword>
<feature type="transmembrane region" description="Helical" evidence="4">
    <location>
        <begin position="233"/>
        <end position="256"/>
    </location>
</feature>
<feature type="transmembrane region" description="Helical" evidence="4">
    <location>
        <begin position="12"/>
        <end position="32"/>
    </location>
</feature>
<evidence type="ECO:0000259" key="5">
    <source>
        <dbReference type="PROSITE" id="PS50043"/>
    </source>
</evidence>
<reference evidence="6 7" key="1">
    <citation type="submission" date="2022-01" db="EMBL/GenBank/DDBJ databases">
        <title>Novel bile acid biosynthetic pathways are enriched in the microbiome of centenarians.</title>
        <authorList>
            <person name="Sato Y."/>
            <person name="Atarashi K."/>
            <person name="Plichta R.D."/>
            <person name="Arai Y."/>
            <person name="Sasajima S."/>
            <person name="Kearney M.S."/>
            <person name="Suda W."/>
            <person name="Takeshita K."/>
            <person name="Sasaki T."/>
            <person name="Okamoto S."/>
            <person name="Skelly N.A."/>
            <person name="Okamura Y."/>
            <person name="Vlamakis H."/>
            <person name="Li Y."/>
            <person name="Tanoue T."/>
            <person name="Takei H."/>
            <person name="Nittono H."/>
            <person name="Narushima S."/>
            <person name="Irie J."/>
            <person name="Itoh H."/>
            <person name="Moriya K."/>
            <person name="Sugiura Y."/>
            <person name="Suematsu M."/>
            <person name="Moritoki N."/>
            <person name="Shibata S."/>
            <person name="Littman R.D."/>
            <person name="Fischbach A.M."/>
            <person name="Uwamino Y."/>
            <person name="Inoue T."/>
            <person name="Honda A."/>
            <person name="Hattori M."/>
            <person name="Murai T."/>
            <person name="Xavier J.R."/>
            <person name="Hirose N."/>
            <person name="Honda K."/>
        </authorList>
    </citation>
    <scope>NUCLEOTIDE SEQUENCE [LARGE SCALE GENOMIC DNA]</scope>
    <source>
        <strain evidence="6 7">CE91-St30</strain>
    </source>
</reference>
<dbReference type="InterPro" id="IPR000792">
    <property type="entry name" value="Tscrpt_reg_LuxR_C"/>
</dbReference>
<organism evidence="6 7">
    <name type="scientific">Raoultibacter timonensis</name>
    <dbReference type="NCBI Taxonomy" id="1907662"/>
    <lineage>
        <taxon>Bacteria</taxon>
        <taxon>Bacillati</taxon>
        <taxon>Actinomycetota</taxon>
        <taxon>Coriobacteriia</taxon>
        <taxon>Eggerthellales</taxon>
        <taxon>Eggerthellaceae</taxon>
        <taxon>Raoultibacter</taxon>
    </lineage>
</organism>
<dbReference type="InterPro" id="IPR016032">
    <property type="entry name" value="Sig_transdc_resp-reg_C-effctor"/>
</dbReference>
<proteinExistence type="predicted"/>
<dbReference type="PANTHER" id="PTHR44688">
    <property type="entry name" value="DNA-BINDING TRANSCRIPTIONAL ACTIVATOR DEVR_DOSR"/>
    <property type="match status" value="1"/>
</dbReference>
<dbReference type="PROSITE" id="PS50043">
    <property type="entry name" value="HTH_LUXR_2"/>
    <property type="match status" value="1"/>
</dbReference>
<dbReference type="Pfam" id="PF00196">
    <property type="entry name" value="GerE"/>
    <property type="match status" value="1"/>
</dbReference>
<dbReference type="PRINTS" id="PR00038">
    <property type="entry name" value="HTHLUXR"/>
</dbReference>
<dbReference type="CDD" id="cd06170">
    <property type="entry name" value="LuxR_C_like"/>
    <property type="match status" value="1"/>
</dbReference>
<evidence type="ECO:0000313" key="7">
    <source>
        <dbReference type="Proteomes" id="UP001320544"/>
    </source>
</evidence>
<feature type="transmembrane region" description="Helical" evidence="4">
    <location>
        <begin position="107"/>
        <end position="125"/>
    </location>
</feature>
<gene>
    <name evidence="6" type="ORF">CE91St30_13630</name>
</gene>
<dbReference type="SUPFAM" id="SSF46894">
    <property type="entry name" value="C-terminal effector domain of the bipartite response regulators"/>
    <property type="match status" value="1"/>
</dbReference>
<feature type="transmembrane region" description="Helical" evidence="4">
    <location>
        <begin position="161"/>
        <end position="181"/>
    </location>
</feature>
<evidence type="ECO:0000256" key="2">
    <source>
        <dbReference type="ARBA" id="ARBA00023125"/>
    </source>
</evidence>
<dbReference type="SMART" id="SM00421">
    <property type="entry name" value="HTH_LUXR"/>
    <property type="match status" value="1"/>
</dbReference>
<dbReference type="PANTHER" id="PTHR44688:SF16">
    <property type="entry name" value="DNA-BINDING TRANSCRIPTIONAL ACTIVATOR DEVR_DOSR"/>
    <property type="match status" value="1"/>
</dbReference>
<evidence type="ECO:0000256" key="4">
    <source>
        <dbReference type="SAM" id="Phobius"/>
    </source>
</evidence>
<keyword evidence="4" id="KW-0472">Membrane</keyword>
<feature type="transmembrane region" description="Helical" evidence="4">
    <location>
        <begin position="137"/>
        <end position="155"/>
    </location>
</feature>
<feature type="transmembrane region" description="Helical" evidence="4">
    <location>
        <begin position="202"/>
        <end position="221"/>
    </location>
</feature>
<dbReference type="EMBL" id="AP025564">
    <property type="protein sequence ID" value="BDE96030.1"/>
    <property type="molecule type" value="Genomic_DNA"/>
</dbReference>
<keyword evidence="1" id="KW-0805">Transcription regulation</keyword>
<feature type="transmembrane region" description="Helical" evidence="4">
    <location>
        <begin position="76"/>
        <end position="95"/>
    </location>
</feature>
<name>A0ABN6MDG1_9ACTN</name>
<evidence type="ECO:0000256" key="3">
    <source>
        <dbReference type="ARBA" id="ARBA00023163"/>
    </source>
</evidence>
<accession>A0ABN6MDG1</accession>